<protein>
    <recommendedName>
        <fullName evidence="3">DUF5640 domain-containing protein</fullName>
    </recommendedName>
</protein>
<evidence type="ECO:0000313" key="2">
    <source>
        <dbReference type="Proteomes" id="UP001225072"/>
    </source>
</evidence>
<dbReference type="EMBL" id="JAUTAL010000001">
    <property type="protein sequence ID" value="MDQ1096746.1"/>
    <property type="molecule type" value="Genomic_DNA"/>
</dbReference>
<reference evidence="1 2" key="1">
    <citation type="submission" date="2023-07" db="EMBL/GenBank/DDBJ databases">
        <title>Functional and genomic diversity of the sorghum phyllosphere microbiome.</title>
        <authorList>
            <person name="Shade A."/>
        </authorList>
    </citation>
    <scope>NUCLEOTIDE SEQUENCE [LARGE SCALE GENOMIC DNA]</scope>
    <source>
        <strain evidence="1 2">SORGH_AS_1064</strain>
    </source>
</reference>
<dbReference type="Proteomes" id="UP001225072">
    <property type="component" value="Unassembled WGS sequence"/>
</dbReference>
<gene>
    <name evidence="1" type="ORF">QE404_001893</name>
</gene>
<sequence length="126" mass="13963">MKPIKLLFLSALTVMIFNSCEQIIDNMQLKKEQEAQTSAYMGRWVGNYSGDESGSLILDIKKSGSVEVIRSSNGVEDRYYTDIFSGASLQVTSSPKSGFTLYGNMETHTGTWKMGNSNGTWSVNKQ</sequence>
<organism evidence="1 2">
    <name type="scientific">Chryseobacterium camelliae</name>
    <dbReference type="NCBI Taxonomy" id="1265445"/>
    <lineage>
        <taxon>Bacteria</taxon>
        <taxon>Pseudomonadati</taxon>
        <taxon>Bacteroidota</taxon>
        <taxon>Flavobacteriia</taxon>
        <taxon>Flavobacteriales</taxon>
        <taxon>Weeksellaceae</taxon>
        <taxon>Chryseobacterium group</taxon>
        <taxon>Chryseobacterium</taxon>
    </lineage>
</organism>
<comment type="caution">
    <text evidence="1">The sequence shown here is derived from an EMBL/GenBank/DDBJ whole genome shotgun (WGS) entry which is preliminary data.</text>
</comment>
<proteinExistence type="predicted"/>
<keyword evidence="2" id="KW-1185">Reference proteome</keyword>
<accession>A0ABU0TI61</accession>
<evidence type="ECO:0000313" key="1">
    <source>
        <dbReference type="EMBL" id="MDQ1096746.1"/>
    </source>
</evidence>
<evidence type="ECO:0008006" key="3">
    <source>
        <dbReference type="Google" id="ProtNLM"/>
    </source>
</evidence>
<dbReference type="RefSeq" id="WP_307449648.1">
    <property type="nucleotide sequence ID" value="NZ_JAUTAL010000001.1"/>
</dbReference>
<name>A0ABU0TI61_9FLAO</name>